<sequence>MSNLTVQAQIDASSVNLSESGVIEKIDSSNRYFIPVVWKQVERILAIMEQVGVEWNGTVNMLDSFFDTYKKDYDDLISAWWALTPKKITNRNRDSLSYIPYVD</sequence>
<evidence type="ECO:0000313" key="1">
    <source>
        <dbReference type="EMBL" id="RCJ38103.1"/>
    </source>
</evidence>
<evidence type="ECO:0000313" key="2">
    <source>
        <dbReference type="Proteomes" id="UP000252085"/>
    </source>
</evidence>
<comment type="caution">
    <text evidence="1">The sequence shown here is derived from an EMBL/GenBank/DDBJ whole genome shotgun (WGS) entry which is preliminary data.</text>
</comment>
<dbReference type="AlphaFoldDB" id="A0A367RQZ6"/>
<proteinExistence type="predicted"/>
<accession>A0A367RQZ6</accession>
<dbReference type="Proteomes" id="UP000252085">
    <property type="component" value="Unassembled WGS sequence"/>
</dbReference>
<gene>
    <name evidence="1" type="ORF">A6769_10140</name>
</gene>
<dbReference type="EMBL" id="LXQE01000125">
    <property type="protein sequence ID" value="RCJ38103.1"/>
    <property type="molecule type" value="Genomic_DNA"/>
</dbReference>
<reference evidence="1 2" key="1">
    <citation type="submission" date="2016-04" db="EMBL/GenBank/DDBJ databases">
        <authorList>
            <person name="Evans L.H."/>
            <person name="Alamgir A."/>
            <person name="Owens N."/>
            <person name="Weber N.D."/>
            <person name="Virtaneva K."/>
            <person name="Barbian K."/>
            <person name="Babar A."/>
            <person name="Rosenke K."/>
        </authorList>
    </citation>
    <scope>NUCLEOTIDE SEQUENCE [LARGE SCALE GENOMIC DNA]</scope>
    <source>
        <strain evidence="1">NIES-2108</strain>
    </source>
</reference>
<protein>
    <submittedName>
        <fullName evidence="1">Uncharacterized protein</fullName>
    </submittedName>
</protein>
<name>A0A367RQZ6_NOSPU</name>
<organism evidence="1 2">
    <name type="scientific">Nostoc punctiforme NIES-2108</name>
    <dbReference type="NCBI Taxonomy" id="1356359"/>
    <lineage>
        <taxon>Bacteria</taxon>
        <taxon>Bacillati</taxon>
        <taxon>Cyanobacteriota</taxon>
        <taxon>Cyanophyceae</taxon>
        <taxon>Nostocales</taxon>
        <taxon>Nostocaceae</taxon>
        <taxon>Nostoc</taxon>
    </lineage>
</organism>